<dbReference type="InterPro" id="IPR011701">
    <property type="entry name" value="MFS"/>
</dbReference>
<evidence type="ECO:0000313" key="8">
    <source>
        <dbReference type="EMBL" id="RFU26054.1"/>
    </source>
</evidence>
<keyword evidence="2" id="KW-0813">Transport</keyword>
<dbReference type="PROSITE" id="PS50850">
    <property type="entry name" value="MFS"/>
    <property type="match status" value="1"/>
</dbReference>
<gene>
    <name evidence="8" type="ORF">B7463_g10286</name>
</gene>
<keyword evidence="9" id="KW-1185">Reference proteome</keyword>
<feature type="transmembrane region" description="Helical" evidence="6">
    <location>
        <begin position="220"/>
        <end position="243"/>
    </location>
</feature>
<keyword evidence="4 6" id="KW-1133">Transmembrane helix</keyword>
<dbReference type="OMA" id="AWMASAN"/>
<dbReference type="AlphaFoldDB" id="A0A3E2GY32"/>
<accession>A0A3E2GY32</accession>
<evidence type="ECO:0000256" key="4">
    <source>
        <dbReference type="ARBA" id="ARBA00022989"/>
    </source>
</evidence>
<evidence type="ECO:0000256" key="3">
    <source>
        <dbReference type="ARBA" id="ARBA00022692"/>
    </source>
</evidence>
<comment type="caution">
    <text evidence="8">The sequence shown here is derived from an EMBL/GenBank/DDBJ whole genome shotgun (WGS) entry which is preliminary data.</text>
</comment>
<dbReference type="Gene3D" id="1.20.1250.20">
    <property type="entry name" value="MFS general substrate transporter like domains"/>
    <property type="match status" value="2"/>
</dbReference>
<feature type="transmembrane region" description="Helical" evidence="6">
    <location>
        <begin position="98"/>
        <end position="121"/>
    </location>
</feature>
<feature type="non-terminal residue" evidence="8">
    <location>
        <position position="1"/>
    </location>
</feature>
<name>A0A3E2GY32_SCYLI</name>
<feature type="transmembrane region" description="Helical" evidence="6">
    <location>
        <begin position="130"/>
        <end position="148"/>
    </location>
</feature>
<feature type="domain" description="Major facilitator superfamily (MFS) profile" evidence="7">
    <location>
        <begin position="62"/>
        <end position="468"/>
    </location>
</feature>
<dbReference type="Pfam" id="PF07690">
    <property type="entry name" value="MFS_1"/>
    <property type="match status" value="1"/>
</dbReference>
<feature type="transmembrane region" description="Helical" evidence="6">
    <location>
        <begin position="445"/>
        <end position="464"/>
    </location>
</feature>
<protein>
    <recommendedName>
        <fullName evidence="7">Major facilitator superfamily (MFS) profile domain-containing protein</fullName>
    </recommendedName>
</protein>
<dbReference type="PANTHER" id="PTHR43791:SF36">
    <property type="entry name" value="TRANSPORTER, PUTATIVE (AFU_ORTHOLOGUE AFUA_6G08340)-RELATED"/>
    <property type="match status" value="1"/>
</dbReference>
<feature type="transmembrane region" description="Helical" evidence="6">
    <location>
        <begin position="326"/>
        <end position="346"/>
    </location>
</feature>
<dbReference type="Proteomes" id="UP000258309">
    <property type="component" value="Unassembled WGS sequence"/>
</dbReference>
<feature type="transmembrane region" description="Helical" evidence="6">
    <location>
        <begin position="353"/>
        <end position="374"/>
    </location>
</feature>
<evidence type="ECO:0000256" key="1">
    <source>
        <dbReference type="ARBA" id="ARBA00004141"/>
    </source>
</evidence>
<evidence type="ECO:0000313" key="9">
    <source>
        <dbReference type="Proteomes" id="UP000258309"/>
    </source>
</evidence>
<feature type="transmembrane region" description="Helical" evidence="6">
    <location>
        <begin position="413"/>
        <end position="433"/>
    </location>
</feature>
<dbReference type="InterPro" id="IPR020846">
    <property type="entry name" value="MFS_dom"/>
</dbReference>
<keyword evidence="5 6" id="KW-0472">Membrane</keyword>
<dbReference type="FunFam" id="1.20.1250.20:FF:000013">
    <property type="entry name" value="MFS general substrate transporter"/>
    <property type="match status" value="1"/>
</dbReference>
<dbReference type="GO" id="GO:0016020">
    <property type="term" value="C:membrane"/>
    <property type="evidence" value="ECO:0007669"/>
    <property type="project" value="UniProtKB-SubCell"/>
</dbReference>
<dbReference type="SUPFAM" id="SSF103473">
    <property type="entry name" value="MFS general substrate transporter"/>
    <property type="match status" value="1"/>
</dbReference>
<dbReference type="OrthoDB" id="3433804at2759"/>
<feature type="transmembrane region" description="Helical" evidence="6">
    <location>
        <begin position="189"/>
        <end position="208"/>
    </location>
</feature>
<feature type="transmembrane region" description="Helical" evidence="6">
    <location>
        <begin position="54"/>
        <end position="75"/>
    </location>
</feature>
<comment type="subcellular location">
    <subcellularLocation>
        <location evidence="1">Membrane</location>
        <topology evidence="1">Multi-pass membrane protein</topology>
    </subcellularLocation>
</comment>
<dbReference type="InterPro" id="IPR036259">
    <property type="entry name" value="MFS_trans_sf"/>
</dbReference>
<evidence type="ECO:0000256" key="5">
    <source>
        <dbReference type="ARBA" id="ARBA00023136"/>
    </source>
</evidence>
<evidence type="ECO:0000256" key="2">
    <source>
        <dbReference type="ARBA" id="ARBA00022448"/>
    </source>
</evidence>
<dbReference type="EMBL" id="NCSJ02000288">
    <property type="protein sequence ID" value="RFU26054.1"/>
    <property type="molecule type" value="Genomic_DNA"/>
</dbReference>
<organism evidence="8 9">
    <name type="scientific">Scytalidium lignicola</name>
    <name type="common">Hyphomycete</name>
    <dbReference type="NCBI Taxonomy" id="5539"/>
    <lineage>
        <taxon>Eukaryota</taxon>
        <taxon>Fungi</taxon>
        <taxon>Dikarya</taxon>
        <taxon>Ascomycota</taxon>
        <taxon>Pezizomycotina</taxon>
        <taxon>Leotiomycetes</taxon>
        <taxon>Leotiomycetes incertae sedis</taxon>
        <taxon>Scytalidium</taxon>
    </lineage>
</organism>
<evidence type="ECO:0000256" key="6">
    <source>
        <dbReference type="SAM" id="Phobius"/>
    </source>
</evidence>
<proteinExistence type="predicted"/>
<dbReference type="GO" id="GO:0022857">
    <property type="term" value="F:transmembrane transporter activity"/>
    <property type="evidence" value="ECO:0007669"/>
    <property type="project" value="InterPro"/>
</dbReference>
<evidence type="ECO:0000259" key="7">
    <source>
        <dbReference type="PROSITE" id="PS50850"/>
    </source>
</evidence>
<dbReference type="PANTHER" id="PTHR43791">
    <property type="entry name" value="PERMEASE-RELATED"/>
    <property type="match status" value="1"/>
</dbReference>
<feature type="transmembrane region" description="Helical" evidence="6">
    <location>
        <begin position="290"/>
        <end position="314"/>
    </location>
</feature>
<feature type="transmembrane region" description="Helical" evidence="6">
    <location>
        <begin position="380"/>
        <end position="401"/>
    </location>
</feature>
<feature type="non-terminal residue" evidence="8">
    <location>
        <position position="501"/>
    </location>
</feature>
<reference evidence="8 9" key="1">
    <citation type="submission" date="2018-05" db="EMBL/GenBank/DDBJ databases">
        <title>Draft genome sequence of Scytalidium lignicola DSM 105466, a ubiquitous saprotrophic fungus.</title>
        <authorList>
            <person name="Buettner E."/>
            <person name="Gebauer A.M."/>
            <person name="Hofrichter M."/>
            <person name="Liers C."/>
            <person name="Kellner H."/>
        </authorList>
    </citation>
    <scope>NUCLEOTIDE SEQUENCE [LARGE SCALE GENOMIC DNA]</scope>
    <source>
        <strain evidence="8 9">DSM 105466</strain>
    </source>
</reference>
<feature type="transmembrane region" description="Helical" evidence="6">
    <location>
        <begin position="154"/>
        <end position="177"/>
    </location>
</feature>
<keyword evidence="3 6" id="KW-0812">Transmembrane</keyword>
<sequence>MTAATELREPNKPIAVQTEYIEQVLHHKDKDLVAFDPRLEIGGSHHKKHAERRLAWKADLLILPLAAMVFLIAYMDRSNIGNARVAGMQKALNMTDHQYFICLTMFFVGYCALMLPSNLLIRIVGCNNQIGAACVSFGVCVCCLAAAPNWQTVAAIRVLIGLTDALISGLWMYSSVWYKRDEAATRASIYYFFATMAGGLTGLISYGVQKDLDGKSHHSAWQWIYIIEGVVGIFVGILVWVFLPPFPDQIKGKHWLFTEEEIQLAVTYNTPGFKVHPKQVLVAMKDPKTWMFAIMNGGIGLSVGSVGSFLPTFINEFGYSTLRTQLFTIIPYACAAVTMVVLNMWSDRLNKKGVFLMGTLTAAIIGYVILIAVTNNKVRIFGTCLIAVGAYPSVTLFVVWISNNTGGYTKRSTVWAIAEIFAQGYSIFGTQIYTTPPRFIKGHSVLLAMSALSLIMVFMVYIMMDRSNKRKDWIILEYENHTGAAQLSAGSYKTVLYPNTA</sequence>